<sequence>MDFKLSTMNFVSLVIISVALGQKTASQWKPSPVAPHAFVVQLHTNLKPFYMGFMKNATTLVTSASILQYDSSVFLAYKAVPKKHKRDEDHISTSFKVNKEAQPWNDELGRSNLAAFQVNFTNDIKSNKLKLRLYDIEDSWDQKNLAQFSKLIDLKVYRFKNMQLVARPYRLIDETTCHNALRKAKVEIMDDMFCVRPQTSLRLEPLIEEDVGAPILAYSSDYSKGEKFVVAGLYTRAIKKSRGDFYVFTKPRAVFGKKEIVTNYD</sequence>
<dbReference type="EMBL" id="QTSX02000722">
    <property type="protein sequence ID" value="KAJ9086352.1"/>
    <property type="molecule type" value="Genomic_DNA"/>
</dbReference>
<organism evidence="1 2">
    <name type="scientific">Entomophthora muscae</name>
    <dbReference type="NCBI Taxonomy" id="34485"/>
    <lineage>
        <taxon>Eukaryota</taxon>
        <taxon>Fungi</taxon>
        <taxon>Fungi incertae sedis</taxon>
        <taxon>Zoopagomycota</taxon>
        <taxon>Entomophthoromycotina</taxon>
        <taxon>Entomophthoromycetes</taxon>
        <taxon>Entomophthorales</taxon>
        <taxon>Entomophthoraceae</taxon>
        <taxon>Entomophthora</taxon>
    </lineage>
</organism>
<comment type="caution">
    <text evidence="1">The sequence shown here is derived from an EMBL/GenBank/DDBJ whole genome shotgun (WGS) entry which is preliminary data.</text>
</comment>
<gene>
    <name evidence="1" type="ORF">DSO57_1004750</name>
</gene>
<proteinExistence type="predicted"/>
<accession>A0ACC2UHW8</accession>
<evidence type="ECO:0000313" key="2">
    <source>
        <dbReference type="Proteomes" id="UP001165960"/>
    </source>
</evidence>
<protein>
    <submittedName>
        <fullName evidence="1">Uncharacterized protein</fullName>
    </submittedName>
</protein>
<dbReference type="Proteomes" id="UP001165960">
    <property type="component" value="Unassembled WGS sequence"/>
</dbReference>
<name>A0ACC2UHW8_9FUNG</name>
<reference evidence="1" key="1">
    <citation type="submission" date="2022-04" db="EMBL/GenBank/DDBJ databases">
        <title>Genome of the entomopathogenic fungus Entomophthora muscae.</title>
        <authorList>
            <person name="Elya C."/>
            <person name="Lovett B.R."/>
            <person name="Lee E."/>
            <person name="Macias A.M."/>
            <person name="Hajek A.E."/>
            <person name="De Bivort B.L."/>
            <person name="Kasson M.T."/>
            <person name="De Fine Licht H.H."/>
            <person name="Stajich J.E."/>
        </authorList>
    </citation>
    <scope>NUCLEOTIDE SEQUENCE</scope>
    <source>
        <strain evidence="1">Berkeley</strain>
    </source>
</reference>
<evidence type="ECO:0000313" key="1">
    <source>
        <dbReference type="EMBL" id="KAJ9086352.1"/>
    </source>
</evidence>
<keyword evidence="2" id="KW-1185">Reference proteome</keyword>